<dbReference type="VEuPathDB" id="CryptoDB:Cvel_1769"/>
<accession>A0A0G4I3J8</accession>
<reference evidence="1" key="1">
    <citation type="submission" date="2014-11" db="EMBL/GenBank/DDBJ databases">
        <authorList>
            <person name="Otto D Thomas"/>
            <person name="Naeem Raeece"/>
        </authorList>
    </citation>
    <scope>NUCLEOTIDE SEQUENCE</scope>
</reference>
<name>A0A0G4I3J8_9ALVE</name>
<organism evidence="1">
    <name type="scientific">Chromera velia CCMP2878</name>
    <dbReference type="NCBI Taxonomy" id="1169474"/>
    <lineage>
        <taxon>Eukaryota</taxon>
        <taxon>Sar</taxon>
        <taxon>Alveolata</taxon>
        <taxon>Colpodellida</taxon>
        <taxon>Chromeraceae</taxon>
        <taxon>Chromera</taxon>
    </lineage>
</organism>
<evidence type="ECO:0000313" key="1">
    <source>
        <dbReference type="EMBL" id="CEM51549.1"/>
    </source>
</evidence>
<gene>
    <name evidence="1" type="ORF">Cvel_1769</name>
</gene>
<dbReference type="EMBL" id="CDMZ01004971">
    <property type="protein sequence ID" value="CEM51549.1"/>
    <property type="molecule type" value="Genomic_DNA"/>
</dbReference>
<dbReference type="AlphaFoldDB" id="A0A0G4I3J8"/>
<protein>
    <submittedName>
        <fullName evidence="1">Uncharacterized protein</fullName>
    </submittedName>
</protein>
<sequence length="177" mass="20409">MPSLFRDFSIVLACKFLPPFPIYVEDKKHNKVGDEGTVKVLSLIKEATKREKVDAICSRRTIESKNDVYVVFSDKKKLKVKVEHKRVKRIHSARGLLMTAAWSGALRLETEDFVRDIRKTHSIKVSRSLDSTILKKADLSPKTIQQEKERETNVVFKRASLLQRSCESRSEQTEYEA</sequence>
<proteinExistence type="predicted"/>